<protein>
    <submittedName>
        <fullName evidence="1">Uncharacterized protein</fullName>
    </submittedName>
</protein>
<dbReference type="Proteomes" id="UP001162483">
    <property type="component" value="Unassembled WGS sequence"/>
</dbReference>
<gene>
    <name evidence="1" type="ORF">SPARVUS_LOCUS15796324</name>
</gene>
<sequence length="54" mass="6020">METDRSAEWMGNGSPSSVRINMASGMVVSTRKSSDPSLVILGGKVPHHWYQWEE</sequence>
<proteinExistence type="predicted"/>
<comment type="caution">
    <text evidence="1">The sequence shown here is derived from an EMBL/GenBank/DDBJ whole genome shotgun (WGS) entry which is preliminary data.</text>
</comment>
<evidence type="ECO:0000313" key="1">
    <source>
        <dbReference type="EMBL" id="CAI9619191.1"/>
    </source>
</evidence>
<name>A0ABN9HFI1_9NEOB</name>
<dbReference type="EMBL" id="CATNWA010020616">
    <property type="protein sequence ID" value="CAI9619191.1"/>
    <property type="molecule type" value="Genomic_DNA"/>
</dbReference>
<organism evidence="1 2">
    <name type="scientific">Staurois parvus</name>
    <dbReference type="NCBI Taxonomy" id="386267"/>
    <lineage>
        <taxon>Eukaryota</taxon>
        <taxon>Metazoa</taxon>
        <taxon>Chordata</taxon>
        <taxon>Craniata</taxon>
        <taxon>Vertebrata</taxon>
        <taxon>Euteleostomi</taxon>
        <taxon>Amphibia</taxon>
        <taxon>Batrachia</taxon>
        <taxon>Anura</taxon>
        <taxon>Neobatrachia</taxon>
        <taxon>Ranoidea</taxon>
        <taxon>Ranidae</taxon>
        <taxon>Staurois</taxon>
    </lineage>
</organism>
<accession>A0ABN9HFI1</accession>
<reference evidence="1" key="1">
    <citation type="submission" date="2023-05" db="EMBL/GenBank/DDBJ databases">
        <authorList>
            <person name="Stuckert A."/>
        </authorList>
    </citation>
    <scope>NUCLEOTIDE SEQUENCE</scope>
</reference>
<keyword evidence="2" id="KW-1185">Reference proteome</keyword>
<evidence type="ECO:0000313" key="2">
    <source>
        <dbReference type="Proteomes" id="UP001162483"/>
    </source>
</evidence>